<accession>A0A810L238</accession>
<keyword evidence="2" id="KW-1133">Transmembrane helix</keyword>
<proteinExistence type="predicted"/>
<name>A0A810L238_9ACTN</name>
<keyword evidence="2" id="KW-0812">Transmembrane</keyword>
<dbReference type="KEGG" id="aser:Asera_28200"/>
<evidence type="ECO:0000256" key="1">
    <source>
        <dbReference type="SAM" id="MobiDB-lite"/>
    </source>
</evidence>
<reference evidence="3" key="1">
    <citation type="submission" date="2020-08" db="EMBL/GenBank/DDBJ databases">
        <title>Whole genome shotgun sequence of Actinocatenispora sera NBRC 101916.</title>
        <authorList>
            <person name="Komaki H."/>
            <person name="Tamura T."/>
        </authorList>
    </citation>
    <scope>NUCLEOTIDE SEQUENCE</scope>
    <source>
        <strain evidence="3">NBRC 101916</strain>
    </source>
</reference>
<protein>
    <submittedName>
        <fullName evidence="3">Uncharacterized protein</fullName>
    </submittedName>
</protein>
<organism evidence="3 4">
    <name type="scientific">Actinocatenispora sera</name>
    <dbReference type="NCBI Taxonomy" id="390989"/>
    <lineage>
        <taxon>Bacteria</taxon>
        <taxon>Bacillati</taxon>
        <taxon>Actinomycetota</taxon>
        <taxon>Actinomycetes</taxon>
        <taxon>Micromonosporales</taxon>
        <taxon>Micromonosporaceae</taxon>
        <taxon>Actinocatenispora</taxon>
    </lineage>
</organism>
<keyword evidence="4" id="KW-1185">Reference proteome</keyword>
<evidence type="ECO:0000313" key="4">
    <source>
        <dbReference type="Proteomes" id="UP000680750"/>
    </source>
</evidence>
<sequence length="407" mass="44743">MGAVMTTQKLGGRRLLDEQALRNKGCTAEGIAMILELRHMLTGRFGEQNTFITWARSLGKDGANARAFAQRMSEKLSSRPRKTGPAWDIVVDVVAAVVDPIEQAAEQRRLALMWAAANNQWPNGVSPAEMLVDEGAEVHDRAEQEVERRRELTQLTTKLAHAQREALAHSRMASELARALARIAGHDEDTRSRNRDLELSLASAHRDLLRLREEYAWLAALVTADPQRAAASVTWIAPQPATAPAVDRLVAAYLHACATLAGIEPQQVLESARTAGVELDRAGFADLVERGEIGDWQVVQAVTRLVGGAPERLCVPYATQRQQTVERMSRIRPGQYHGRHRKPVPRKRRRRMTLWSRAMSTAAALTLALAVLTGVAEPVMRGAGQRRPQPSSIDVAGAPPVRRSLPA</sequence>
<feature type="region of interest" description="Disordered" evidence="1">
    <location>
        <begin position="381"/>
        <end position="407"/>
    </location>
</feature>
<evidence type="ECO:0000313" key="3">
    <source>
        <dbReference type="EMBL" id="BCJ28712.1"/>
    </source>
</evidence>
<dbReference type="Proteomes" id="UP000680750">
    <property type="component" value="Chromosome"/>
</dbReference>
<gene>
    <name evidence="3" type="ORF">Asera_28200</name>
</gene>
<feature type="transmembrane region" description="Helical" evidence="2">
    <location>
        <begin position="354"/>
        <end position="376"/>
    </location>
</feature>
<evidence type="ECO:0000256" key="2">
    <source>
        <dbReference type="SAM" id="Phobius"/>
    </source>
</evidence>
<dbReference type="AlphaFoldDB" id="A0A810L238"/>
<dbReference type="EMBL" id="AP023354">
    <property type="protein sequence ID" value="BCJ28712.1"/>
    <property type="molecule type" value="Genomic_DNA"/>
</dbReference>
<keyword evidence="2" id="KW-0472">Membrane</keyword>